<evidence type="ECO:0000259" key="1">
    <source>
        <dbReference type="PROSITE" id="PS50006"/>
    </source>
</evidence>
<name>A0ABU5UW87_NODSP</name>
<dbReference type="Pfam" id="PF00498">
    <property type="entry name" value="FHA"/>
    <property type="match status" value="1"/>
</dbReference>
<dbReference type="Gene3D" id="2.60.200.20">
    <property type="match status" value="1"/>
</dbReference>
<sequence length="147" mass="16269">MQIKLISENQVTEEQEEQVFTLPVAIGRDITQLPAVVNGETVSPVVLLDSSKQISRLHAQISLENNQLYLEDKSANGTELNGKNVLKERHLLNSGDRLRIGNYTITVLLIQAGDPDATLVLVRPQGVDTSIKPMQIKLISENQVTEE</sequence>
<dbReference type="EMBL" id="JAYGHK010000117">
    <property type="protein sequence ID" value="MEA5610566.1"/>
    <property type="molecule type" value="Genomic_DNA"/>
</dbReference>
<dbReference type="Proteomes" id="UP001303285">
    <property type="component" value="Unassembled WGS sequence"/>
</dbReference>
<gene>
    <name evidence="2" type="ORF">VB695_21260</name>
</gene>
<keyword evidence="3" id="KW-1185">Reference proteome</keyword>
<accession>A0ABU5UW87</accession>
<dbReference type="InterPro" id="IPR000253">
    <property type="entry name" value="FHA_dom"/>
</dbReference>
<dbReference type="RefSeq" id="WP_323209320.1">
    <property type="nucleotide sequence ID" value="NZ_JAYGHK010000117.1"/>
</dbReference>
<dbReference type="SUPFAM" id="SSF49879">
    <property type="entry name" value="SMAD/FHA domain"/>
    <property type="match status" value="1"/>
</dbReference>
<dbReference type="SMART" id="SM00240">
    <property type="entry name" value="FHA"/>
    <property type="match status" value="1"/>
</dbReference>
<feature type="non-terminal residue" evidence="2">
    <location>
        <position position="147"/>
    </location>
</feature>
<protein>
    <submittedName>
        <fullName evidence="2">FHA domain-containing protein</fullName>
    </submittedName>
</protein>
<proteinExistence type="predicted"/>
<reference evidence="2 3" key="1">
    <citation type="submission" date="2023-12" db="EMBL/GenBank/DDBJ databases">
        <title>Baltic Sea Cyanobacteria.</title>
        <authorList>
            <person name="Delbaje E."/>
            <person name="Fewer D.P."/>
            <person name="Shishido T.K."/>
        </authorList>
    </citation>
    <scope>NUCLEOTIDE SEQUENCE [LARGE SCALE GENOMIC DNA]</scope>
    <source>
        <strain evidence="2 3">UHCC 0060</strain>
    </source>
</reference>
<dbReference type="InterPro" id="IPR008984">
    <property type="entry name" value="SMAD_FHA_dom_sf"/>
</dbReference>
<dbReference type="PROSITE" id="PS50006">
    <property type="entry name" value="FHA_DOMAIN"/>
    <property type="match status" value="1"/>
</dbReference>
<feature type="domain" description="FHA" evidence="1">
    <location>
        <begin position="24"/>
        <end position="85"/>
    </location>
</feature>
<dbReference type="CDD" id="cd00060">
    <property type="entry name" value="FHA"/>
    <property type="match status" value="1"/>
</dbReference>
<evidence type="ECO:0000313" key="3">
    <source>
        <dbReference type="Proteomes" id="UP001303285"/>
    </source>
</evidence>
<comment type="caution">
    <text evidence="2">The sequence shown here is derived from an EMBL/GenBank/DDBJ whole genome shotgun (WGS) entry which is preliminary data.</text>
</comment>
<organism evidence="2 3">
    <name type="scientific">Nodularia spumigena UHCC 0060</name>
    <dbReference type="NCBI Taxonomy" id="3110300"/>
    <lineage>
        <taxon>Bacteria</taxon>
        <taxon>Bacillati</taxon>
        <taxon>Cyanobacteriota</taxon>
        <taxon>Cyanophyceae</taxon>
        <taxon>Nostocales</taxon>
        <taxon>Nodulariaceae</taxon>
        <taxon>Nodularia</taxon>
    </lineage>
</organism>
<evidence type="ECO:0000313" key="2">
    <source>
        <dbReference type="EMBL" id="MEA5610566.1"/>
    </source>
</evidence>